<protein>
    <submittedName>
        <fullName evidence="2">DUF4440 domain-containing protein</fullName>
    </submittedName>
</protein>
<dbReference type="Proteomes" id="UP000093695">
    <property type="component" value="Chromosome"/>
</dbReference>
<dbReference type="SUPFAM" id="SSF54427">
    <property type="entry name" value="NTF2-like"/>
    <property type="match status" value="1"/>
</dbReference>
<reference evidence="2 3" key="1">
    <citation type="journal article" date="2015" name="Genome Announc.">
        <title>Draft Genome Sequence of Norvancomycin-Producing Strain Amycolatopsis orientalis CPCC200066.</title>
        <authorList>
            <person name="Lei X."/>
            <person name="Yuan F."/>
            <person name="Shi Y."/>
            <person name="Li X."/>
            <person name="Wang L."/>
            <person name="Hong B."/>
        </authorList>
    </citation>
    <scope>NUCLEOTIDE SEQUENCE [LARGE SCALE GENOMIC DNA]</scope>
    <source>
        <strain evidence="2 3">B-37</strain>
    </source>
</reference>
<organism evidence="2 3">
    <name type="scientific">Amycolatopsis orientalis</name>
    <name type="common">Nocardia orientalis</name>
    <dbReference type="NCBI Taxonomy" id="31958"/>
    <lineage>
        <taxon>Bacteria</taxon>
        <taxon>Bacillati</taxon>
        <taxon>Actinomycetota</taxon>
        <taxon>Actinomycetes</taxon>
        <taxon>Pseudonocardiales</taxon>
        <taxon>Pseudonocardiaceae</taxon>
        <taxon>Amycolatopsis</taxon>
    </lineage>
</organism>
<dbReference type="STRING" id="31958.SD37_05195"/>
<dbReference type="RefSeq" id="WP_044852069.1">
    <property type="nucleotide sequence ID" value="NZ_CP016174.1"/>
</dbReference>
<dbReference type="InterPro" id="IPR027843">
    <property type="entry name" value="DUF4440"/>
</dbReference>
<dbReference type="InterPro" id="IPR032710">
    <property type="entry name" value="NTF2-like_dom_sf"/>
</dbReference>
<dbReference type="EMBL" id="CP016174">
    <property type="protein sequence ID" value="ANN15114.1"/>
    <property type="molecule type" value="Genomic_DNA"/>
</dbReference>
<feature type="domain" description="DUF4440" evidence="1">
    <location>
        <begin position="16"/>
        <end position="121"/>
    </location>
</feature>
<proteinExistence type="predicted"/>
<dbReference type="InterPro" id="IPR011944">
    <property type="entry name" value="Steroid_delta5-4_isomerase"/>
</dbReference>
<sequence length="130" mass="13837">MTVTADTTGVAALPGQIVDAWARHDAQAFADVFIEDGTMILPGVYVKGRDNIAQFMGGAFATAYQGTKVTGTPFDVRQIGPGVVLLLTEGGVIRPGETEVAENAKIRASWLAVERDGVWKLAAYQNSPRD</sequence>
<gene>
    <name evidence="2" type="ORF">SD37_05195</name>
</gene>
<keyword evidence="3" id="KW-1185">Reference proteome</keyword>
<accession>A0A193BSG2</accession>
<dbReference type="AlphaFoldDB" id="A0A193BSG2"/>
<dbReference type="Gene3D" id="3.10.450.50">
    <property type="match status" value="1"/>
</dbReference>
<evidence type="ECO:0000313" key="3">
    <source>
        <dbReference type="Proteomes" id="UP000093695"/>
    </source>
</evidence>
<evidence type="ECO:0000313" key="2">
    <source>
        <dbReference type="EMBL" id="ANN15114.1"/>
    </source>
</evidence>
<name>A0A193BSG2_AMYOR</name>
<dbReference type="NCBIfam" id="TIGR02246">
    <property type="entry name" value="SgcJ/EcaC family oxidoreductase"/>
    <property type="match status" value="1"/>
</dbReference>
<evidence type="ECO:0000259" key="1">
    <source>
        <dbReference type="Pfam" id="PF14534"/>
    </source>
</evidence>
<dbReference type="KEGG" id="aori:SD37_05195"/>
<dbReference type="Pfam" id="PF14534">
    <property type="entry name" value="DUF4440"/>
    <property type="match status" value="1"/>
</dbReference>